<proteinExistence type="predicted"/>
<evidence type="ECO:0000313" key="2">
    <source>
        <dbReference type="Proteomes" id="UP001064048"/>
    </source>
</evidence>
<dbReference type="Proteomes" id="UP001064048">
    <property type="component" value="Chromosome 30"/>
</dbReference>
<dbReference type="EMBL" id="CM046130">
    <property type="protein sequence ID" value="KAI8431288.1"/>
    <property type="molecule type" value="Genomic_DNA"/>
</dbReference>
<name>A0ACC0K503_CHOFU</name>
<reference evidence="1 2" key="1">
    <citation type="journal article" date="2022" name="Genome Biol. Evol.">
        <title>The Spruce Budworm Genome: Reconstructing the Evolutionary History of Antifreeze Proteins.</title>
        <authorList>
            <person name="Beliveau C."/>
            <person name="Gagne P."/>
            <person name="Picq S."/>
            <person name="Vernygora O."/>
            <person name="Keeling C.I."/>
            <person name="Pinkney K."/>
            <person name="Doucet D."/>
            <person name="Wen F."/>
            <person name="Johnston J.S."/>
            <person name="Maaroufi H."/>
            <person name="Boyle B."/>
            <person name="Laroche J."/>
            <person name="Dewar K."/>
            <person name="Juretic N."/>
            <person name="Blackburn G."/>
            <person name="Nisole A."/>
            <person name="Brunet B."/>
            <person name="Brandao M."/>
            <person name="Lumley L."/>
            <person name="Duan J."/>
            <person name="Quan G."/>
            <person name="Lucarotti C.J."/>
            <person name="Roe A.D."/>
            <person name="Sperling F.A.H."/>
            <person name="Levesque R.C."/>
            <person name="Cusson M."/>
        </authorList>
    </citation>
    <scope>NUCLEOTIDE SEQUENCE [LARGE SCALE GENOMIC DNA]</scope>
    <source>
        <strain evidence="1">Glfc:IPQL:Cfum</strain>
    </source>
</reference>
<keyword evidence="2" id="KW-1185">Reference proteome</keyword>
<evidence type="ECO:0000313" key="1">
    <source>
        <dbReference type="EMBL" id="KAI8431288.1"/>
    </source>
</evidence>
<comment type="caution">
    <text evidence="1">The sequence shown here is derived from an EMBL/GenBank/DDBJ whole genome shotgun (WGS) entry which is preliminary data.</text>
</comment>
<protein>
    <submittedName>
        <fullName evidence="1">Uncharacterized protein</fullName>
    </submittedName>
</protein>
<organism evidence="1 2">
    <name type="scientific">Choristoneura fumiferana</name>
    <name type="common">Spruce budworm moth</name>
    <name type="synonym">Archips fumiferana</name>
    <dbReference type="NCBI Taxonomy" id="7141"/>
    <lineage>
        <taxon>Eukaryota</taxon>
        <taxon>Metazoa</taxon>
        <taxon>Ecdysozoa</taxon>
        <taxon>Arthropoda</taxon>
        <taxon>Hexapoda</taxon>
        <taxon>Insecta</taxon>
        <taxon>Pterygota</taxon>
        <taxon>Neoptera</taxon>
        <taxon>Endopterygota</taxon>
        <taxon>Lepidoptera</taxon>
        <taxon>Glossata</taxon>
        <taxon>Ditrysia</taxon>
        <taxon>Tortricoidea</taxon>
        <taxon>Tortricidae</taxon>
        <taxon>Tortricinae</taxon>
        <taxon>Choristoneura</taxon>
    </lineage>
</organism>
<gene>
    <name evidence="1" type="ORF">MSG28_015842</name>
</gene>
<accession>A0ACC0K503</accession>
<sequence length="901" mass="105659">MWDVRACRGCLTVSGKLEKISDGCKRLYTTLTGLQIADGDGYPHYFCLECRTMVKKCLAFRRKSRRAHFVMKEIMSVRKQVTYSDIITVNRKKTNLNSSLGFWEPQKTHSIVITEAEKPQHELEPTGPFYTRVVDIKPDNAEETLAPSEQNEETNELNDAPYDDDFNDDMNIKEELLDIDLNDVFKDLKEDVDEAQSPEPDEIEPVKEEVVDIMSQKISKMSVHGLLQVLESCDIRVLSLADQIERMEIRRRSKEFAHALYKCSMCLTIHDSMQGLVEHVTYHNSRRFNHDCVVCRNKYPTVEDLNIHVARCHMYEYTCKCNVKRYSLHDIVKHNKCCEYLIRKRIEETTRRQQARKIWRPMDCFTILSLTHNMMHHVRALRELWEGKVYPEPEVITENHCKCDICGKWVKNKVKMEEHMQIRHKYLYTCNYCKEVFTERLPALQHANNTHRAVEKPWSCEECDATFKDYRGLSLHRYKHNTKITCNLCGQLFNSTKMYYKHQLTEHKYISLNDPLVGDPQYRCSDCGIQFIDKRSLETHLVLLNHAGASDIELACLPCKKLFENEDQLETHYITCKAAKYPRQCCYCPEILKDKLQYVRHYNTQHPTLHYRYTTKNAICDICGKSIHKKHLEAHLKLHASDSHYCRLCGATSMTPATHVTHMLCHASKPYLCALCPRRFQHKGDARDHILKVHAPTKLYKCEFCVQEFSYFRNLREHSQKLHDLVIPKVKNKCKRSKTKLFVYAHMKIEINEGEREVLEKTDVCLLDYLDQKSKPVDYKDYFVFTEDCDQILRVKKKMPMPKPEKLKVPKVEIESDIILKPAGDGDVKDEVKTMKMEARMEFEEANETENAVRGIAEDNVKMEQEMVIDEERPLAVFENEGKQFVVLHGEVYRIAMDDEE</sequence>